<dbReference type="EMBL" id="CP017599">
    <property type="protein sequence ID" value="AOX01945.1"/>
    <property type="molecule type" value="Genomic_DNA"/>
</dbReference>
<name>A0A1D8TWL3_9CYAN</name>
<accession>A0A1D8TWL3</accession>
<feature type="compositionally biased region" description="Polar residues" evidence="1">
    <location>
        <begin position="9"/>
        <end position="20"/>
    </location>
</feature>
<evidence type="ECO:0000313" key="2">
    <source>
        <dbReference type="EMBL" id="AOX01945.1"/>
    </source>
</evidence>
<dbReference type="STRING" id="1458985.BJP34_23175"/>
<protein>
    <submittedName>
        <fullName evidence="2">Uncharacterized protein</fullName>
    </submittedName>
</protein>
<sequence length="67" mass="7470">MEKKKLLPSQKSPILRSTTAKPIPGLSEAPLTTGWAGEAHRSLVELSGFRFAARRGRELGFRERGRH</sequence>
<dbReference type="AlphaFoldDB" id="A0A1D8TWL3"/>
<dbReference type="KEGG" id="mpro:BJP34_23175"/>
<feature type="region of interest" description="Disordered" evidence="1">
    <location>
        <begin position="1"/>
        <end position="26"/>
    </location>
</feature>
<proteinExistence type="predicted"/>
<evidence type="ECO:0000313" key="3">
    <source>
        <dbReference type="Proteomes" id="UP000177870"/>
    </source>
</evidence>
<evidence type="ECO:0000256" key="1">
    <source>
        <dbReference type="SAM" id="MobiDB-lite"/>
    </source>
</evidence>
<dbReference type="Proteomes" id="UP000177870">
    <property type="component" value="Chromosome"/>
</dbReference>
<gene>
    <name evidence="2" type="ORF">BJP34_23175</name>
</gene>
<organism evidence="2 3">
    <name type="scientific">Moorena producens PAL-8-15-08-1</name>
    <dbReference type="NCBI Taxonomy" id="1458985"/>
    <lineage>
        <taxon>Bacteria</taxon>
        <taxon>Bacillati</taxon>
        <taxon>Cyanobacteriota</taxon>
        <taxon>Cyanophyceae</taxon>
        <taxon>Coleofasciculales</taxon>
        <taxon>Coleofasciculaceae</taxon>
        <taxon>Moorena</taxon>
    </lineage>
</organism>
<reference evidence="3" key="1">
    <citation type="submission" date="2016-10" db="EMBL/GenBank/DDBJ databases">
        <title>Comparative genomics uncovers the prolific and rare metabolic potential of the cyanobacterial genus Moorea.</title>
        <authorList>
            <person name="Leao T."/>
            <person name="Castelao G."/>
            <person name="Korobeynikov A."/>
            <person name="Monroe E.A."/>
            <person name="Podell S."/>
            <person name="Glukhov E."/>
            <person name="Allen E."/>
            <person name="Gerwick W.H."/>
            <person name="Gerwick L."/>
        </authorList>
    </citation>
    <scope>NUCLEOTIDE SEQUENCE [LARGE SCALE GENOMIC DNA]</scope>
    <source>
        <strain evidence="3">PAL-8-15-08-1</strain>
    </source>
</reference>